<sequence>MRPNYKKIYYDMLRLEHPEKLKDPKIKEMLGKLNTTEDILNFNEKIFEQSKESQINNQKLKTYDKKTMFKLLQYQSKHGFSTSYMSRKYKISRTTILNWKKTFEAEIEQVINAGEN</sequence>
<gene>
    <name evidence="1" type="ORF">IX38_07825</name>
</gene>
<evidence type="ECO:0008006" key="3">
    <source>
        <dbReference type="Google" id="ProtNLM"/>
    </source>
</evidence>
<dbReference type="AlphaFoldDB" id="A0A085ZUE1"/>
<reference evidence="1 2" key="1">
    <citation type="submission" date="2014-07" db="EMBL/GenBank/DDBJ databases">
        <title>Genome of Chryseobacterium luteum DSM 18605.</title>
        <authorList>
            <person name="Stropko S.J."/>
            <person name="Pipes S.E."/>
            <person name="Newman J.D."/>
        </authorList>
    </citation>
    <scope>NUCLEOTIDE SEQUENCE [LARGE SCALE GENOMIC DNA]</scope>
    <source>
        <strain evidence="1 2">DSM 18605</strain>
    </source>
</reference>
<dbReference type="STRING" id="421531.IX38_07825"/>
<evidence type="ECO:0000313" key="2">
    <source>
        <dbReference type="Proteomes" id="UP000028703"/>
    </source>
</evidence>
<evidence type="ECO:0000313" key="1">
    <source>
        <dbReference type="EMBL" id="KFF08055.1"/>
    </source>
</evidence>
<dbReference type="Proteomes" id="UP000028703">
    <property type="component" value="Unassembled WGS sequence"/>
</dbReference>
<dbReference type="EMBL" id="JPRO01000004">
    <property type="protein sequence ID" value="KFF08055.1"/>
    <property type="molecule type" value="Genomic_DNA"/>
</dbReference>
<name>A0A085ZUE1_9FLAO</name>
<organism evidence="1 2">
    <name type="scientific">Chryseobacterium luteum</name>
    <dbReference type="NCBI Taxonomy" id="421531"/>
    <lineage>
        <taxon>Bacteria</taxon>
        <taxon>Pseudomonadati</taxon>
        <taxon>Bacteroidota</taxon>
        <taxon>Flavobacteriia</taxon>
        <taxon>Flavobacteriales</taxon>
        <taxon>Weeksellaceae</taxon>
        <taxon>Chryseobacterium group</taxon>
        <taxon>Chryseobacterium</taxon>
    </lineage>
</organism>
<proteinExistence type="predicted"/>
<comment type="caution">
    <text evidence="1">The sequence shown here is derived from an EMBL/GenBank/DDBJ whole genome shotgun (WGS) entry which is preliminary data.</text>
</comment>
<keyword evidence="2" id="KW-1185">Reference proteome</keyword>
<dbReference type="RefSeq" id="WP_034703462.1">
    <property type="nucleotide sequence ID" value="NZ_JPRO01000004.1"/>
</dbReference>
<protein>
    <recommendedName>
        <fullName evidence="3">Transposase</fullName>
    </recommendedName>
</protein>
<accession>A0A085ZUE1</accession>
<dbReference type="eggNOG" id="ENOG503119N">
    <property type="taxonomic scope" value="Bacteria"/>
</dbReference>
<dbReference type="OrthoDB" id="1260127at2"/>